<proteinExistence type="predicted"/>
<gene>
    <name evidence="2" type="ORF">GCM10009676_10160</name>
</gene>
<organism evidence="2 3">
    <name type="scientific">Prauserella halophila</name>
    <dbReference type="NCBI Taxonomy" id="185641"/>
    <lineage>
        <taxon>Bacteria</taxon>
        <taxon>Bacillati</taxon>
        <taxon>Actinomycetota</taxon>
        <taxon>Actinomycetes</taxon>
        <taxon>Pseudonocardiales</taxon>
        <taxon>Pseudonocardiaceae</taxon>
        <taxon>Prauserella</taxon>
    </lineage>
</organism>
<dbReference type="Proteomes" id="UP001500653">
    <property type="component" value="Unassembled WGS sequence"/>
</dbReference>
<evidence type="ECO:0000313" key="3">
    <source>
        <dbReference type="Proteomes" id="UP001500653"/>
    </source>
</evidence>
<keyword evidence="3" id="KW-1185">Reference proteome</keyword>
<dbReference type="EMBL" id="BAAALN010000003">
    <property type="protein sequence ID" value="GAA1229531.1"/>
    <property type="molecule type" value="Genomic_DNA"/>
</dbReference>
<name>A0ABP4GQB9_9PSEU</name>
<accession>A0ABP4GQB9</accession>
<evidence type="ECO:0000256" key="1">
    <source>
        <dbReference type="SAM" id="MobiDB-lite"/>
    </source>
</evidence>
<protein>
    <submittedName>
        <fullName evidence="2">Uncharacterized protein</fullName>
    </submittedName>
</protein>
<dbReference type="RefSeq" id="WP_253862792.1">
    <property type="nucleotide sequence ID" value="NZ_BAAALN010000003.1"/>
</dbReference>
<feature type="region of interest" description="Disordered" evidence="1">
    <location>
        <begin position="72"/>
        <end position="113"/>
    </location>
</feature>
<reference evidence="3" key="1">
    <citation type="journal article" date="2019" name="Int. J. Syst. Evol. Microbiol.">
        <title>The Global Catalogue of Microorganisms (GCM) 10K type strain sequencing project: providing services to taxonomists for standard genome sequencing and annotation.</title>
        <authorList>
            <consortium name="The Broad Institute Genomics Platform"/>
            <consortium name="The Broad Institute Genome Sequencing Center for Infectious Disease"/>
            <person name="Wu L."/>
            <person name="Ma J."/>
        </authorList>
    </citation>
    <scope>NUCLEOTIDE SEQUENCE [LARGE SCALE GENOMIC DNA]</scope>
    <source>
        <strain evidence="3">JCM 13023</strain>
    </source>
</reference>
<sequence length="113" mass="12060">MEFMTTIDTAGISGNRSALLGDGQFVRALLSCAPVDRDRRRSGLSLDLGDLGVFGVRGGTTSHVPGAARTHAGVADLGNPVPRPQRRQLRPIQIQGKPQVPPGLRERRRLAIG</sequence>
<evidence type="ECO:0000313" key="2">
    <source>
        <dbReference type="EMBL" id="GAA1229531.1"/>
    </source>
</evidence>
<comment type="caution">
    <text evidence="2">The sequence shown here is derived from an EMBL/GenBank/DDBJ whole genome shotgun (WGS) entry which is preliminary data.</text>
</comment>